<evidence type="ECO:0000256" key="3">
    <source>
        <dbReference type="ARBA" id="ARBA00022679"/>
    </source>
</evidence>
<gene>
    <name evidence="15" type="ORF">SAMN05216526_0958</name>
</gene>
<dbReference type="Pfam" id="PF00899">
    <property type="entry name" value="ThiF"/>
    <property type="match status" value="1"/>
</dbReference>
<evidence type="ECO:0000256" key="12">
    <source>
        <dbReference type="ARBA" id="ARBA00075328"/>
    </source>
</evidence>
<keyword evidence="4" id="KW-0547">Nucleotide-binding</keyword>
<dbReference type="SUPFAM" id="SSF69572">
    <property type="entry name" value="Activating enzymes of the ubiquitin-like proteins"/>
    <property type="match status" value="1"/>
</dbReference>
<dbReference type="GO" id="GO:0008146">
    <property type="term" value="F:sulfotransferase activity"/>
    <property type="evidence" value="ECO:0007669"/>
    <property type="project" value="TreeGrafter"/>
</dbReference>
<keyword evidence="15" id="KW-0548">Nucleotidyltransferase</keyword>
<dbReference type="Proteomes" id="UP000223759">
    <property type="component" value="Unassembled WGS sequence"/>
</dbReference>
<keyword evidence="5" id="KW-0067">ATP-binding</keyword>
<evidence type="ECO:0000256" key="10">
    <source>
        <dbReference type="ARBA" id="ARBA00073635"/>
    </source>
</evidence>
<organism evidence="15 16">
    <name type="scientific">Ectothiorhodosinus mongolicus</name>
    <dbReference type="NCBI Taxonomy" id="233100"/>
    <lineage>
        <taxon>Bacteria</taxon>
        <taxon>Pseudomonadati</taxon>
        <taxon>Pseudomonadota</taxon>
        <taxon>Gammaproteobacteria</taxon>
        <taxon>Chromatiales</taxon>
        <taxon>Ectothiorhodospiraceae</taxon>
        <taxon>Ectothiorhodosinus</taxon>
    </lineage>
</organism>
<evidence type="ECO:0000256" key="4">
    <source>
        <dbReference type="ARBA" id="ARBA00022741"/>
    </source>
</evidence>
<evidence type="ECO:0000259" key="14">
    <source>
        <dbReference type="Pfam" id="PF00899"/>
    </source>
</evidence>
<dbReference type="NCBIfam" id="NF004281">
    <property type="entry name" value="PRK05690.1"/>
    <property type="match status" value="1"/>
</dbReference>
<proteinExistence type="inferred from homology"/>
<dbReference type="AlphaFoldDB" id="A0A1R3VVF9"/>
<dbReference type="GO" id="GO:0004792">
    <property type="term" value="F:thiosulfate-cyanide sulfurtransferase activity"/>
    <property type="evidence" value="ECO:0007669"/>
    <property type="project" value="TreeGrafter"/>
</dbReference>
<dbReference type="GO" id="GO:0005829">
    <property type="term" value="C:cytosol"/>
    <property type="evidence" value="ECO:0007669"/>
    <property type="project" value="TreeGrafter"/>
</dbReference>
<evidence type="ECO:0000256" key="5">
    <source>
        <dbReference type="ARBA" id="ARBA00022840"/>
    </source>
</evidence>
<comment type="function">
    <text evidence="7">Catalyzes the adenylation by ATP of the carboxyl group of the C-terminal glycine of sulfur carrier protein MoaD.</text>
</comment>
<keyword evidence="16" id="KW-1185">Reference proteome</keyword>
<sequence length="251" mass="26887">MDDDALLRYSRQILLPQVGIEGQEKLGASHALILGVGGLGSPTALYLAAAGVGRLTLVDFDAVELSNLQRQIIHSTDRIGQPKVDSGAQALRAINPLIEIRTLDQQLDLAQLQNHLADVDIVLDCSDNFATRFMVNRACFATGTALASAAVIRFEGQLSLFDPTQADSPCYHCLYDEGEAEAETCSQTGVLASLPGVMGSLQATEALKWLLGLPTVCGQLMVLDALRMDWRSLRVKKDPHCPVCASPAVSS</sequence>
<comment type="pathway">
    <text evidence="1">Cofactor biosynthesis; molybdopterin biosynthesis.</text>
</comment>
<reference evidence="15 16" key="1">
    <citation type="submission" date="2017-01" db="EMBL/GenBank/DDBJ databases">
        <authorList>
            <person name="Mah S.A."/>
            <person name="Swanson W.J."/>
            <person name="Moy G.W."/>
            <person name="Vacquier V.D."/>
        </authorList>
    </citation>
    <scope>NUCLEOTIDE SEQUENCE [LARGE SCALE GENOMIC DNA]</scope>
    <source>
        <strain evidence="15 16">M9</strain>
    </source>
</reference>
<evidence type="ECO:0000256" key="2">
    <source>
        <dbReference type="ARBA" id="ARBA00009919"/>
    </source>
</evidence>
<evidence type="ECO:0000256" key="9">
    <source>
        <dbReference type="ARBA" id="ARBA00066884"/>
    </source>
</evidence>
<comment type="catalytic activity">
    <reaction evidence="6">
        <text>[molybdopterin-synthase sulfur-carrier protein]-C-terminal Gly-Gly + ATP + H(+) = [molybdopterin-synthase sulfur-carrier protein]-C-terminal Gly-Gly-AMP + diphosphate</text>
        <dbReference type="Rhea" id="RHEA:43616"/>
        <dbReference type="Rhea" id="RHEA-COMP:12159"/>
        <dbReference type="Rhea" id="RHEA-COMP:12202"/>
        <dbReference type="ChEBI" id="CHEBI:15378"/>
        <dbReference type="ChEBI" id="CHEBI:30616"/>
        <dbReference type="ChEBI" id="CHEBI:33019"/>
        <dbReference type="ChEBI" id="CHEBI:90618"/>
        <dbReference type="ChEBI" id="CHEBI:90778"/>
        <dbReference type="EC" id="2.7.7.80"/>
    </reaction>
</comment>
<dbReference type="GO" id="GO:0005524">
    <property type="term" value="F:ATP binding"/>
    <property type="evidence" value="ECO:0007669"/>
    <property type="project" value="UniProtKB-KW"/>
</dbReference>
<dbReference type="STRING" id="233100.SAMN05216526_0958"/>
<evidence type="ECO:0000256" key="11">
    <source>
        <dbReference type="ARBA" id="ARBA00075110"/>
    </source>
</evidence>
<dbReference type="InterPro" id="IPR035985">
    <property type="entry name" value="Ubiquitin-activating_enz"/>
</dbReference>
<comment type="similarity">
    <text evidence="2">Belongs to the HesA/MoeB/ThiF family.</text>
</comment>
<keyword evidence="3 15" id="KW-0808">Transferase</keyword>
<feature type="domain" description="THIF-type NAD/FAD binding fold" evidence="14">
    <location>
        <begin position="9"/>
        <end position="243"/>
    </location>
</feature>
<dbReference type="OrthoDB" id="9804286at2"/>
<evidence type="ECO:0000256" key="1">
    <source>
        <dbReference type="ARBA" id="ARBA00005046"/>
    </source>
</evidence>
<accession>A0A1R3VVF9</accession>
<evidence type="ECO:0000256" key="6">
    <source>
        <dbReference type="ARBA" id="ARBA00052218"/>
    </source>
</evidence>
<evidence type="ECO:0000313" key="16">
    <source>
        <dbReference type="Proteomes" id="UP000223759"/>
    </source>
</evidence>
<dbReference type="PANTHER" id="PTHR10953">
    <property type="entry name" value="UBIQUITIN-ACTIVATING ENZYME E1"/>
    <property type="match status" value="1"/>
</dbReference>
<protein>
    <recommendedName>
        <fullName evidence="10">Molybdopterin-synthase adenylyltransferase</fullName>
        <ecNumber evidence="9">2.7.7.80</ecNumber>
    </recommendedName>
    <alternativeName>
        <fullName evidence="13">MoaD protein adenylase</fullName>
    </alternativeName>
    <alternativeName>
        <fullName evidence="11">Molybdopterin-converting factor subunit 1 adenylase</fullName>
    </alternativeName>
    <alternativeName>
        <fullName evidence="12">Sulfur carrier protein MoaD adenylyltransferase</fullName>
    </alternativeName>
</protein>
<dbReference type="InterPro" id="IPR045886">
    <property type="entry name" value="ThiF/MoeB/HesA"/>
</dbReference>
<evidence type="ECO:0000256" key="13">
    <source>
        <dbReference type="ARBA" id="ARBA00078531"/>
    </source>
</evidence>
<dbReference type="EC" id="2.7.7.80" evidence="9"/>
<dbReference type="Gene3D" id="3.40.50.720">
    <property type="entry name" value="NAD(P)-binding Rossmann-like Domain"/>
    <property type="match status" value="1"/>
</dbReference>
<evidence type="ECO:0000256" key="8">
    <source>
        <dbReference type="ARBA" id="ARBA00063809"/>
    </source>
</evidence>
<dbReference type="CDD" id="cd00757">
    <property type="entry name" value="ThiF_MoeB_HesA_family"/>
    <property type="match status" value="1"/>
</dbReference>
<dbReference type="PANTHER" id="PTHR10953:SF194">
    <property type="entry name" value="MOLYBDOPTERIN-SYNTHASE ADENYLYLTRANSFERASE"/>
    <property type="match status" value="1"/>
</dbReference>
<dbReference type="FunFam" id="3.40.50.720:FF:000033">
    <property type="entry name" value="Adenylyltransferase and sulfurtransferase MOCS3"/>
    <property type="match status" value="1"/>
</dbReference>
<comment type="subunit">
    <text evidence="8">Homodimer. Forms a stable heterotetrameric complex of 2 MoeB and 2 MoaD during adenylation of MoaD.</text>
</comment>
<dbReference type="GO" id="GO:0008641">
    <property type="term" value="F:ubiquitin-like modifier activating enzyme activity"/>
    <property type="evidence" value="ECO:0007669"/>
    <property type="project" value="InterPro"/>
</dbReference>
<evidence type="ECO:0000256" key="7">
    <source>
        <dbReference type="ARBA" id="ARBA00055169"/>
    </source>
</evidence>
<dbReference type="GO" id="GO:0061605">
    <property type="term" value="F:molybdopterin-synthase adenylyltransferase activity"/>
    <property type="evidence" value="ECO:0007669"/>
    <property type="project" value="UniProtKB-EC"/>
</dbReference>
<dbReference type="InterPro" id="IPR000594">
    <property type="entry name" value="ThiF_NAD_FAD-bd"/>
</dbReference>
<name>A0A1R3VVF9_9GAMM</name>
<dbReference type="RefSeq" id="WP_076755385.1">
    <property type="nucleotide sequence ID" value="NZ_CP023018.1"/>
</dbReference>
<evidence type="ECO:0000313" key="15">
    <source>
        <dbReference type="EMBL" id="SIT68892.1"/>
    </source>
</evidence>
<dbReference type="EMBL" id="FTPK01000002">
    <property type="protein sequence ID" value="SIT68892.1"/>
    <property type="molecule type" value="Genomic_DNA"/>
</dbReference>